<dbReference type="Gene3D" id="4.10.240.10">
    <property type="entry name" value="Zn(2)-C6 fungal-type DNA-binding domain"/>
    <property type="match status" value="1"/>
</dbReference>
<evidence type="ECO:0000256" key="1">
    <source>
        <dbReference type="ARBA" id="ARBA00022723"/>
    </source>
</evidence>
<dbReference type="CDD" id="cd12148">
    <property type="entry name" value="fungal_TF_MHR"/>
    <property type="match status" value="1"/>
</dbReference>
<evidence type="ECO:0000313" key="6">
    <source>
        <dbReference type="Proteomes" id="UP000028524"/>
    </source>
</evidence>
<feature type="domain" description="Zn(2)-C6 fungal-type" evidence="4">
    <location>
        <begin position="36"/>
        <end position="63"/>
    </location>
</feature>
<feature type="region of interest" description="Disordered" evidence="3">
    <location>
        <begin position="89"/>
        <end position="141"/>
    </location>
</feature>
<dbReference type="PROSITE" id="PS00463">
    <property type="entry name" value="ZN2_CY6_FUNGAL_1"/>
    <property type="match status" value="1"/>
</dbReference>
<organism evidence="5 6">
    <name type="scientific">Stachybotrys chlorohalonatus (strain IBT 40285)</name>
    <dbReference type="NCBI Taxonomy" id="1283841"/>
    <lineage>
        <taxon>Eukaryota</taxon>
        <taxon>Fungi</taxon>
        <taxon>Dikarya</taxon>
        <taxon>Ascomycota</taxon>
        <taxon>Pezizomycotina</taxon>
        <taxon>Sordariomycetes</taxon>
        <taxon>Hypocreomycetidae</taxon>
        <taxon>Hypocreales</taxon>
        <taxon>Stachybotryaceae</taxon>
        <taxon>Stachybotrys</taxon>
    </lineage>
</organism>
<dbReference type="GO" id="GO:0006351">
    <property type="term" value="P:DNA-templated transcription"/>
    <property type="evidence" value="ECO:0007669"/>
    <property type="project" value="InterPro"/>
</dbReference>
<dbReference type="Pfam" id="PF04082">
    <property type="entry name" value="Fungal_trans"/>
    <property type="match status" value="1"/>
</dbReference>
<feature type="region of interest" description="Disordered" evidence="3">
    <location>
        <begin position="1"/>
        <end position="28"/>
    </location>
</feature>
<dbReference type="InParanoid" id="A0A084QE55"/>
<keyword evidence="1" id="KW-0479">Metal-binding</keyword>
<dbReference type="STRING" id="1283841.A0A084QE55"/>
<name>A0A084QE55_STAC4</name>
<dbReference type="PANTHER" id="PTHR46910:SF17">
    <property type="entry name" value="SCFA-RELATED"/>
    <property type="match status" value="1"/>
</dbReference>
<evidence type="ECO:0000256" key="2">
    <source>
        <dbReference type="ARBA" id="ARBA00023242"/>
    </source>
</evidence>
<evidence type="ECO:0000259" key="4">
    <source>
        <dbReference type="PROSITE" id="PS50048"/>
    </source>
</evidence>
<dbReference type="Pfam" id="PF00172">
    <property type="entry name" value="Zn_clus"/>
    <property type="match status" value="1"/>
</dbReference>
<evidence type="ECO:0000313" key="5">
    <source>
        <dbReference type="EMBL" id="KFA62240.1"/>
    </source>
</evidence>
<dbReference type="SUPFAM" id="SSF57701">
    <property type="entry name" value="Zn2/Cys6 DNA-binding domain"/>
    <property type="match status" value="1"/>
</dbReference>
<dbReference type="EMBL" id="KL660809">
    <property type="protein sequence ID" value="KFA62240.1"/>
    <property type="molecule type" value="Genomic_DNA"/>
</dbReference>
<accession>A0A084QE55</accession>
<dbReference type="InterPro" id="IPR036864">
    <property type="entry name" value="Zn2-C6_fun-type_DNA-bd_sf"/>
</dbReference>
<dbReference type="CDD" id="cd00067">
    <property type="entry name" value="GAL4"/>
    <property type="match status" value="1"/>
</dbReference>
<dbReference type="AlphaFoldDB" id="A0A084QE55"/>
<dbReference type="GO" id="GO:0008270">
    <property type="term" value="F:zinc ion binding"/>
    <property type="evidence" value="ECO:0007669"/>
    <property type="project" value="InterPro"/>
</dbReference>
<feature type="compositionally biased region" description="Basic and acidic residues" evidence="3">
    <location>
        <begin position="91"/>
        <end position="105"/>
    </location>
</feature>
<reference evidence="5 6" key="1">
    <citation type="journal article" date="2014" name="BMC Genomics">
        <title>Comparative genome sequencing reveals chemotype-specific gene clusters in the toxigenic black mold Stachybotrys.</title>
        <authorList>
            <person name="Semeiks J."/>
            <person name="Borek D."/>
            <person name="Otwinowski Z."/>
            <person name="Grishin N.V."/>
        </authorList>
    </citation>
    <scope>NUCLEOTIDE SEQUENCE [LARGE SCALE GENOMIC DNA]</scope>
    <source>
        <strain evidence="5 6">IBT 40285</strain>
    </source>
</reference>
<dbReference type="OrthoDB" id="2283488at2759"/>
<proteinExistence type="predicted"/>
<feature type="region of interest" description="Disordered" evidence="3">
    <location>
        <begin position="661"/>
        <end position="686"/>
    </location>
</feature>
<dbReference type="InterPro" id="IPR050987">
    <property type="entry name" value="AtrR-like"/>
</dbReference>
<gene>
    <name evidence="5" type="ORF">S40285_06870</name>
</gene>
<dbReference type="GO" id="GO:0000981">
    <property type="term" value="F:DNA-binding transcription factor activity, RNA polymerase II-specific"/>
    <property type="evidence" value="ECO:0007669"/>
    <property type="project" value="InterPro"/>
</dbReference>
<sequence>MFATLDLKSSGSPRNEAGGAVSVPAARPKRSQVRRACDWCKMMRIKCDNDRPCYNCRQGHRECGMSRQNQFRSLTAAVREVETLRAQLRGLENDRKTPEAQKSDAARSPTVDVSSPGASLGEPTTAEQPRPPSSNISTNLIANSSSNAPCTGSMLHGMASLPFFLARMNDYIHTTRPKLDVNVLACSSGILSPPQLAIDSPSANFLSPDHELQALFLFWRSHYFSFPILSEGRFRKEYQALLAESAPGAPRKASPLVDIVLALSIQLASFVTRFPDGPSNASSSPSLAGFQYYRRCQEALDQMIESPSIVTVQCHIFSIAYLYEAGFFNRAQVVASKAVLTASLLGLSQEPQGAQLESEKELARRTWWALYALDAKLSMEMGRPPIIPAASLTCQLPSDTVEFAEWLAPQYQHDPACPPWLGFQTHTLSLLHAIGDIRSAFDAKYHEAVGDRGYDAFISNGAAREKCARCLGENMKKMEAWVKQVPKGYYVPRKEGRPFSTDRFILDLTPNPNILIHCQRQRLLLELQYHQQCMSIYQAFICFIPASDMSTPVADGNAMTGLYHAMALTSMMHQALTTSEALSGVYHVFRWQKNALFTMIGYAYAFPLSHARSTIQKSVDMAIAVIDTYRPVLSEAASVSATAQILANNLRNVMKSFHAGSSWSSTPSLSTPPPFSSSSSSPASASSATAAAPMPIAATQTPTNTASRDAFFTFNKALTAGDQVSAIETETLTAPILNSGDNGLFDFVDTATLNMPGGQENNWDAMDVMWVSMDATDDLGVDMWTSMGDIIREGTA</sequence>
<dbReference type="SMART" id="SM00906">
    <property type="entry name" value="Fungal_trans"/>
    <property type="match status" value="1"/>
</dbReference>
<dbReference type="GO" id="GO:0003677">
    <property type="term" value="F:DNA binding"/>
    <property type="evidence" value="ECO:0007669"/>
    <property type="project" value="InterPro"/>
</dbReference>
<keyword evidence="6" id="KW-1185">Reference proteome</keyword>
<dbReference type="PROSITE" id="PS50048">
    <property type="entry name" value="ZN2_CY6_FUNGAL_2"/>
    <property type="match status" value="1"/>
</dbReference>
<dbReference type="OMA" id="YVPRKEG"/>
<dbReference type="HOGENOM" id="CLU_016509_0_0_1"/>
<dbReference type="InterPro" id="IPR007219">
    <property type="entry name" value="XnlR_reg_dom"/>
</dbReference>
<evidence type="ECO:0000256" key="3">
    <source>
        <dbReference type="SAM" id="MobiDB-lite"/>
    </source>
</evidence>
<keyword evidence="2" id="KW-0539">Nucleus</keyword>
<dbReference type="Proteomes" id="UP000028524">
    <property type="component" value="Unassembled WGS sequence"/>
</dbReference>
<dbReference type="PANTHER" id="PTHR46910">
    <property type="entry name" value="TRANSCRIPTION FACTOR PDR1"/>
    <property type="match status" value="1"/>
</dbReference>
<feature type="compositionally biased region" description="Low complexity" evidence="3">
    <location>
        <begin position="676"/>
        <end position="686"/>
    </location>
</feature>
<dbReference type="InterPro" id="IPR001138">
    <property type="entry name" value="Zn2Cys6_DnaBD"/>
</dbReference>
<protein>
    <recommendedName>
        <fullName evidence="4">Zn(2)-C6 fungal-type domain-containing protein</fullName>
    </recommendedName>
</protein>